<proteinExistence type="predicted"/>
<gene>
    <name evidence="1" type="ORF">Acr_06g0012720</name>
</gene>
<dbReference type="AlphaFoldDB" id="A0A7J0ESK9"/>
<accession>A0A7J0ESK9</accession>
<comment type="caution">
    <text evidence="1">The sequence shown here is derived from an EMBL/GenBank/DDBJ whole genome shotgun (WGS) entry which is preliminary data.</text>
</comment>
<reference evidence="1 2" key="1">
    <citation type="submission" date="2019-07" db="EMBL/GenBank/DDBJ databases">
        <title>De Novo Assembly of kiwifruit Actinidia rufa.</title>
        <authorList>
            <person name="Sugita-Konishi S."/>
            <person name="Sato K."/>
            <person name="Mori E."/>
            <person name="Abe Y."/>
            <person name="Kisaki G."/>
            <person name="Hamano K."/>
            <person name="Suezawa K."/>
            <person name="Otani M."/>
            <person name="Fukuda T."/>
            <person name="Manabe T."/>
            <person name="Gomi K."/>
            <person name="Tabuchi M."/>
            <person name="Akimitsu K."/>
            <person name="Kataoka I."/>
        </authorList>
    </citation>
    <scope>NUCLEOTIDE SEQUENCE [LARGE SCALE GENOMIC DNA]</scope>
    <source>
        <strain evidence="2">cv. Fuchu</strain>
    </source>
</reference>
<sequence length="78" mass="9060">MCGEEEVVLMLVGGDMLTLGRLAGTRNHKGQYTYDNCFLLHRVGERLPLVPPEYEWQRSPSWPWSLSQYPQEVLEKHS</sequence>
<organism evidence="1 2">
    <name type="scientific">Actinidia rufa</name>
    <dbReference type="NCBI Taxonomy" id="165716"/>
    <lineage>
        <taxon>Eukaryota</taxon>
        <taxon>Viridiplantae</taxon>
        <taxon>Streptophyta</taxon>
        <taxon>Embryophyta</taxon>
        <taxon>Tracheophyta</taxon>
        <taxon>Spermatophyta</taxon>
        <taxon>Magnoliopsida</taxon>
        <taxon>eudicotyledons</taxon>
        <taxon>Gunneridae</taxon>
        <taxon>Pentapetalae</taxon>
        <taxon>asterids</taxon>
        <taxon>Ericales</taxon>
        <taxon>Actinidiaceae</taxon>
        <taxon>Actinidia</taxon>
    </lineage>
</organism>
<protein>
    <submittedName>
        <fullName evidence="1">Uncharacterized protein</fullName>
    </submittedName>
</protein>
<evidence type="ECO:0000313" key="1">
    <source>
        <dbReference type="EMBL" id="GFY89332.1"/>
    </source>
</evidence>
<keyword evidence="2" id="KW-1185">Reference proteome</keyword>
<dbReference type="EMBL" id="BJWL01000006">
    <property type="protein sequence ID" value="GFY89332.1"/>
    <property type="molecule type" value="Genomic_DNA"/>
</dbReference>
<dbReference type="Proteomes" id="UP000585474">
    <property type="component" value="Unassembled WGS sequence"/>
</dbReference>
<name>A0A7J0ESK9_9ERIC</name>
<evidence type="ECO:0000313" key="2">
    <source>
        <dbReference type="Proteomes" id="UP000585474"/>
    </source>
</evidence>